<evidence type="ECO:0000313" key="1">
    <source>
        <dbReference type="EMBL" id="AOJ10016.1"/>
    </source>
</evidence>
<dbReference type="EMBL" id="CP013389">
    <property type="protein sequence ID" value="AOJ10016.1"/>
    <property type="molecule type" value="Genomic_DNA"/>
</dbReference>
<dbReference type="AlphaFoldDB" id="A0A1B4G268"/>
<sequence>MRRLLTANLISVILPTESATAPSHVCVLCPFQCVEIVMHWNLCKLMVTVNYQRLEHDALGASQRPRLATLGARHTLIDRGLRTAIRFCILVNTQVERQMQNIR</sequence>
<gene>
    <name evidence="1" type="ORF">WS71_22455</name>
</gene>
<organism evidence="1 2">
    <name type="scientific">Burkholderia mayonis</name>
    <dbReference type="NCBI Taxonomy" id="1385591"/>
    <lineage>
        <taxon>Bacteria</taxon>
        <taxon>Pseudomonadati</taxon>
        <taxon>Pseudomonadota</taxon>
        <taxon>Betaproteobacteria</taxon>
        <taxon>Burkholderiales</taxon>
        <taxon>Burkholderiaceae</taxon>
        <taxon>Burkholderia</taxon>
        <taxon>pseudomallei group</taxon>
    </lineage>
</organism>
<reference evidence="1 2" key="1">
    <citation type="submission" date="2015-12" db="EMBL/GenBank/DDBJ databases">
        <title>Diversity of Burkholderia near neighbor genomes.</title>
        <authorList>
            <person name="Sahl J."/>
            <person name="Wagner D."/>
            <person name="Keim P."/>
        </authorList>
    </citation>
    <scope>NUCLEOTIDE SEQUENCE [LARGE SCALE GENOMIC DNA]</scope>
    <source>
        <strain evidence="1 2">BDU8</strain>
    </source>
</reference>
<name>A0A1B4G268_9BURK</name>
<accession>A0A1B4G268</accession>
<protein>
    <submittedName>
        <fullName evidence="1">Uncharacterized protein</fullName>
    </submittedName>
</protein>
<dbReference type="Proteomes" id="UP000067711">
    <property type="component" value="Chromosome 1"/>
</dbReference>
<proteinExistence type="predicted"/>
<evidence type="ECO:0000313" key="2">
    <source>
        <dbReference type="Proteomes" id="UP000067711"/>
    </source>
</evidence>